<dbReference type="AlphaFoldDB" id="A0A913ZE84"/>
<keyword evidence="1" id="KW-0479">Metal-binding</keyword>
<evidence type="ECO:0000256" key="4">
    <source>
        <dbReference type="PROSITE-ProRule" id="PRU00146"/>
    </source>
</evidence>
<proteinExistence type="predicted"/>
<reference evidence="7" key="1">
    <citation type="submission" date="2022-11" db="UniProtKB">
        <authorList>
            <consortium name="EnsemblMetazoa"/>
        </authorList>
    </citation>
    <scope>IDENTIFICATION</scope>
</reference>
<feature type="signal peptide" evidence="5">
    <location>
        <begin position="1"/>
        <end position="20"/>
    </location>
</feature>
<organism evidence="7 8">
    <name type="scientific">Patiria miniata</name>
    <name type="common">Bat star</name>
    <name type="synonym">Asterina miniata</name>
    <dbReference type="NCBI Taxonomy" id="46514"/>
    <lineage>
        <taxon>Eukaryota</taxon>
        <taxon>Metazoa</taxon>
        <taxon>Echinodermata</taxon>
        <taxon>Eleutherozoa</taxon>
        <taxon>Asterozoa</taxon>
        <taxon>Asteroidea</taxon>
        <taxon>Valvatacea</taxon>
        <taxon>Valvatida</taxon>
        <taxon>Asterinidae</taxon>
        <taxon>Patiria</taxon>
    </lineage>
</organism>
<evidence type="ECO:0000259" key="6">
    <source>
        <dbReference type="PROSITE" id="PS50016"/>
    </source>
</evidence>
<keyword evidence="8" id="KW-1185">Reference proteome</keyword>
<keyword evidence="5" id="KW-0732">Signal</keyword>
<dbReference type="RefSeq" id="XP_038049789.1">
    <property type="nucleotide sequence ID" value="XM_038193861.1"/>
</dbReference>
<sequence length="312" mass="34949">MAAGQQTPYWALTFFSVCAASSLLCSVHRTPYEGVCPADFTGLSTHVIEGTAREFLTDHALDLYSLQSVFQHKSVSNYSSHDTLDRLYYDLHDSFCVVPTSYCSLMCIFTKHPVPCACTIWLNYEQHEQLIRTDRKTKFGNAPVSYYHNSTASFNILLTVCGEIEDNPWPVKDPCGSCSRPVKSNQRSLLCEDCNKFWHQKCIPEMSITQCNELISSTVDWFCPCCVSSSSFIILRLRSSRVQASSIYRDHGQVLRFGLVAACHHYLQASVEYKLGMMCVVFLVSVSPGVVYKGHTLLQAHRLACGVCAQGT</sequence>
<dbReference type="Proteomes" id="UP000887568">
    <property type="component" value="Unplaced"/>
</dbReference>
<accession>A0A913ZE84</accession>
<dbReference type="InterPro" id="IPR019787">
    <property type="entry name" value="Znf_PHD-finger"/>
</dbReference>
<dbReference type="PROSITE" id="PS50016">
    <property type="entry name" value="ZF_PHD_2"/>
    <property type="match status" value="1"/>
</dbReference>
<evidence type="ECO:0000256" key="2">
    <source>
        <dbReference type="ARBA" id="ARBA00022771"/>
    </source>
</evidence>
<dbReference type="PROSITE" id="PS01359">
    <property type="entry name" value="ZF_PHD_1"/>
    <property type="match status" value="1"/>
</dbReference>
<name>A0A913ZE84_PATMI</name>
<feature type="chain" id="PRO_5036995884" description="PHD-type domain-containing protein" evidence="5">
    <location>
        <begin position="21"/>
        <end position="312"/>
    </location>
</feature>
<dbReference type="Gene3D" id="3.30.40.10">
    <property type="entry name" value="Zinc/RING finger domain, C3HC4 (zinc finger)"/>
    <property type="match status" value="1"/>
</dbReference>
<protein>
    <recommendedName>
        <fullName evidence="6">PHD-type domain-containing protein</fullName>
    </recommendedName>
</protein>
<dbReference type="SUPFAM" id="SSF57903">
    <property type="entry name" value="FYVE/PHD zinc finger"/>
    <property type="match status" value="1"/>
</dbReference>
<keyword evidence="2 4" id="KW-0863">Zinc-finger</keyword>
<dbReference type="InterPro" id="IPR011011">
    <property type="entry name" value="Znf_FYVE_PHD"/>
</dbReference>
<evidence type="ECO:0000256" key="3">
    <source>
        <dbReference type="ARBA" id="ARBA00022833"/>
    </source>
</evidence>
<dbReference type="InterPro" id="IPR019786">
    <property type="entry name" value="Zinc_finger_PHD-type_CS"/>
</dbReference>
<evidence type="ECO:0000256" key="1">
    <source>
        <dbReference type="ARBA" id="ARBA00022723"/>
    </source>
</evidence>
<dbReference type="EnsemblMetazoa" id="XM_038193861.1">
    <property type="protein sequence ID" value="XP_038049789.1"/>
    <property type="gene ID" value="LOC119723309"/>
</dbReference>
<evidence type="ECO:0000313" key="8">
    <source>
        <dbReference type="Proteomes" id="UP000887568"/>
    </source>
</evidence>
<dbReference type="InterPro" id="IPR013083">
    <property type="entry name" value="Znf_RING/FYVE/PHD"/>
</dbReference>
<keyword evidence="3" id="KW-0862">Zinc</keyword>
<dbReference type="GO" id="GO:0008270">
    <property type="term" value="F:zinc ion binding"/>
    <property type="evidence" value="ECO:0007669"/>
    <property type="project" value="UniProtKB-KW"/>
</dbReference>
<dbReference type="OrthoDB" id="10059291at2759"/>
<evidence type="ECO:0000313" key="7">
    <source>
        <dbReference type="EnsemblMetazoa" id="XP_038049789.1"/>
    </source>
</evidence>
<feature type="domain" description="PHD-type" evidence="6">
    <location>
        <begin position="172"/>
        <end position="229"/>
    </location>
</feature>
<evidence type="ECO:0000256" key="5">
    <source>
        <dbReference type="SAM" id="SignalP"/>
    </source>
</evidence>
<dbReference type="GeneID" id="119723309"/>